<dbReference type="RefSeq" id="WP_179589517.1">
    <property type="nucleotide sequence ID" value="NZ_JACBYR010000002.1"/>
</dbReference>
<evidence type="ECO:0000256" key="4">
    <source>
        <dbReference type="ARBA" id="ARBA00022989"/>
    </source>
</evidence>
<dbReference type="PANTHER" id="PTHR30250:SF11">
    <property type="entry name" value="O-ANTIGEN TRANSPORTER-RELATED"/>
    <property type="match status" value="1"/>
</dbReference>
<protein>
    <submittedName>
        <fullName evidence="8">O-antigen/teichoic acid export membrane protein</fullName>
    </submittedName>
</protein>
<feature type="transmembrane region" description="Helical" evidence="7">
    <location>
        <begin position="155"/>
        <end position="174"/>
    </location>
</feature>
<feature type="transmembrane region" description="Helical" evidence="7">
    <location>
        <begin position="398"/>
        <end position="419"/>
    </location>
</feature>
<feature type="transmembrane region" description="Helical" evidence="7">
    <location>
        <begin position="251"/>
        <end position="268"/>
    </location>
</feature>
<feature type="region of interest" description="Disordered" evidence="6">
    <location>
        <begin position="1"/>
        <end position="28"/>
    </location>
</feature>
<feature type="transmembrane region" description="Helical" evidence="7">
    <location>
        <begin position="370"/>
        <end position="386"/>
    </location>
</feature>
<dbReference type="GO" id="GO:0005886">
    <property type="term" value="C:plasma membrane"/>
    <property type="evidence" value="ECO:0007669"/>
    <property type="project" value="UniProtKB-SubCell"/>
</dbReference>
<sequence length="474" mass="50728">MAHGDTRPQPGHPADGSAGGSGSGSATVAGRLRSSRLGRKLDHKLVKLFGSSIIDQAMLSAANFVVGLILIRYTPEAQYGYYVLAFNAMMLATTLQGTFVGTPLVIHLPQLSNDERRSWIGSLLRDQIRWGAIGSVVTIAFAAVAWSMGWLDREAGPVLLAGLALIACALYREYFRAVLMMYQRTVPVLGADAVYVVCLIAGGALATRFPAAAVTALLTAAASALIGAALLRRVLRPEFDPHAAPGRLAGIAKMGAMAAAGGVIYWLFTQGYSFLAAATLNVTDVAALAASRLLLMPINLLSSGVQRQLVPIASNWVHEHGVASTLRKLILFSAGIGALTLVYGIVVWVLRDWIFLDLMRKRFEDRDTLLLMWIAIFLVMVVRDPLNQLLVLRQRFRILMAVSLVCAVISLSISYVGMVQLGTRGALIGILTGELLNLVAVLWLARVESRTDTHGKAADGKAVHGKAPVSAAPR</sequence>
<dbReference type="InterPro" id="IPR050833">
    <property type="entry name" value="Poly_Biosynth_Transport"/>
</dbReference>
<keyword evidence="3 7" id="KW-0812">Transmembrane</keyword>
<evidence type="ECO:0000313" key="9">
    <source>
        <dbReference type="Proteomes" id="UP000542125"/>
    </source>
</evidence>
<dbReference type="PANTHER" id="PTHR30250">
    <property type="entry name" value="PST FAMILY PREDICTED COLANIC ACID TRANSPORTER"/>
    <property type="match status" value="1"/>
</dbReference>
<dbReference type="AlphaFoldDB" id="A0A7Y9IYM5"/>
<keyword evidence="2" id="KW-1003">Cell membrane</keyword>
<organism evidence="8 9">
    <name type="scientific">Pigmentiphaga litoralis</name>
    <dbReference type="NCBI Taxonomy" id="516702"/>
    <lineage>
        <taxon>Bacteria</taxon>
        <taxon>Pseudomonadati</taxon>
        <taxon>Pseudomonadota</taxon>
        <taxon>Betaproteobacteria</taxon>
        <taxon>Burkholderiales</taxon>
        <taxon>Alcaligenaceae</taxon>
        <taxon>Pigmentiphaga</taxon>
    </lineage>
</organism>
<comment type="subcellular location">
    <subcellularLocation>
        <location evidence="1">Cell membrane</location>
        <topology evidence="1">Multi-pass membrane protein</topology>
    </subcellularLocation>
</comment>
<comment type="caution">
    <text evidence="8">The sequence shown here is derived from an EMBL/GenBank/DDBJ whole genome shotgun (WGS) entry which is preliminary data.</text>
</comment>
<feature type="transmembrane region" description="Helical" evidence="7">
    <location>
        <begin position="127"/>
        <end position="149"/>
    </location>
</feature>
<evidence type="ECO:0000256" key="6">
    <source>
        <dbReference type="SAM" id="MobiDB-lite"/>
    </source>
</evidence>
<feature type="transmembrane region" description="Helical" evidence="7">
    <location>
        <begin position="274"/>
        <end position="295"/>
    </location>
</feature>
<keyword evidence="4 7" id="KW-1133">Transmembrane helix</keyword>
<evidence type="ECO:0000256" key="7">
    <source>
        <dbReference type="SAM" id="Phobius"/>
    </source>
</evidence>
<feature type="transmembrane region" description="Helical" evidence="7">
    <location>
        <begin position="329"/>
        <end position="350"/>
    </location>
</feature>
<accession>A0A7Y9IYM5</accession>
<dbReference type="EMBL" id="JACBYR010000002">
    <property type="protein sequence ID" value="NYE85520.1"/>
    <property type="molecule type" value="Genomic_DNA"/>
</dbReference>
<feature type="transmembrane region" description="Helical" evidence="7">
    <location>
        <begin position="79"/>
        <end position="106"/>
    </location>
</feature>
<evidence type="ECO:0000313" key="8">
    <source>
        <dbReference type="EMBL" id="NYE85520.1"/>
    </source>
</evidence>
<keyword evidence="9" id="KW-1185">Reference proteome</keyword>
<feature type="transmembrane region" description="Helical" evidence="7">
    <location>
        <begin position="45"/>
        <end position="73"/>
    </location>
</feature>
<feature type="transmembrane region" description="Helical" evidence="7">
    <location>
        <begin position="425"/>
        <end position="445"/>
    </location>
</feature>
<name>A0A7Y9IYM5_9BURK</name>
<proteinExistence type="predicted"/>
<gene>
    <name evidence="8" type="ORF">FHW18_004827</name>
</gene>
<evidence type="ECO:0000256" key="1">
    <source>
        <dbReference type="ARBA" id="ARBA00004651"/>
    </source>
</evidence>
<evidence type="ECO:0000256" key="5">
    <source>
        <dbReference type="ARBA" id="ARBA00023136"/>
    </source>
</evidence>
<feature type="region of interest" description="Disordered" evidence="6">
    <location>
        <begin position="455"/>
        <end position="474"/>
    </location>
</feature>
<dbReference type="Proteomes" id="UP000542125">
    <property type="component" value="Unassembled WGS sequence"/>
</dbReference>
<keyword evidence="5 7" id="KW-0472">Membrane</keyword>
<feature type="transmembrane region" description="Helical" evidence="7">
    <location>
        <begin position="211"/>
        <end position="231"/>
    </location>
</feature>
<evidence type="ECO:0000256" key="3">
    <source>
        <dbReference type="ARBA" id="ARBA00022692"/>
    </source>
</evidence>
<reference evidence="8 9" key="1">
    <citation type="submission" date="2020-07" db="EMBL/GenBank/DDBJ databases">
        <title>Genomic Encyclopedia of Type Strains, Phase IV (KMG-V): Genome sequencing to study the core and pangenomes of soil and plant-associated prokaryotes.</title>
        <authorList>
            <person name="Whitman W."/>
        </authorList>
    </citation>
    <scope>NUCLEOTIDE SEQUENCE [LARGE SCALE GENOMIC DNA]</scope>
    <source>
        <strain evidence="8 9">SAS40</strain>
    </source>
</reference>
<feature type="transmembrane region" description="Helical" evidence="7">
    <location>
        <begin position="186"/>
        <end position="205"/>
    </location>
</feature>
<evidence type="ECO:0000256" key="2">
    <source>
        <dbReference type="ARBA" id="ARBA00022475"/>
    </source>
</evidence>